<accession>A0AAV4DT59</accession>
<dbReference type="Gene3D" id="1.25.40.10">
    <property type="entry name" value="Tetratricopeptide repeat domain"/>
    <property type="match status" value="1"/>
</dbReference>
<reference evidence="3 4" key="1">
    <citation type="journal article" date="2021" name="Elife">
        <title>Chloroplast acquisition without the gene transfer in kleptoplastic sea slugs, Plakobranchus ocellatus.</title>
        <authorList>
            <person name="Maeda T."/>
            <person name="Takahashi S."/>
            <person name="Yoshida T."/>
            <person name="Shimamura S."/>
            <person name="Takaki Y."/>
            <person name="Nagai Y."/>
            <person name="Toyoda A."/>
            <person name="Suzuki Y."/>
            <person name="Arimoto A."/>
            <person name="Ishii H."/>
            <person name="Satoh N."/>
            <person name="Nishiyama T."/>
            <person name="Hasebe M."/>
            <person name="Maruyama T."/>
            <person name="Minagawa J."/>
            <person name="Obokata J."/>
            <person name="Shigenobu S."/>
        </authorList>
    </citation>
    <scope>NUCLEOTIDE SEQUENCE [LARGE SCALE GENOMIC DNA]</scope>
</reference>
<comment type="caution">
    <text evidence="3">The sequence shown here is derived from an EMBL/GenBank/DDBJ whole genome shotgun (WGS) entry which is preliminary data.</text>
</comment>
<evidence type="ECO:0000256" key="2">
    <source>
        <dbReference type="SAM" id="MobiDB-lite"/>
    </source>
</evidence>
<dbReference type="PANTHER" id="PTHR47939:SF13">
    <property type="entry name" value="OS03G0201400 PROTEIN"/>
    <property type="match status" value="1"/>
</dbReference>
<name>A0AAV4DT59_9GAST</name>
<dbReference type="InterPro" id="IPR011990">
    <property type="entry name" value="TPR-like_helical_dom_sf"/>
</dbReference>
<gene>
    <name evidence="3" type="ORF">PoB_007391400</name>
</gene>
<evidence type="ECO:0000313" key="4">
    <source>
        <dbReference type="Proteomes" id="UP000735302"/>
    </source>
</evidence>
<organism evidence="3 4">
    <name type="scientific">Plakobranchus ocellatus</name>
    <dbReference type="NCBI Taxonomy" id="259542"/>
    <lineage>
        <taxon>Eukaryota</taxon>
        <taxon>Metazoa</taxon>
        <taxon>Spiralia</taxon>
        <taxon>Lophotrochozoa</taxon>
        <taxon>Mollusca</taxon>
        <taxon>Gastropoda</taxon>
        <taxon>Heterobranchia</taxon>
        <taxon>Euthyneura</taxon>
        <taxon>Panpulmonata</taxon>
        <taxon>Sacoglossa</taxon>
        <taxon>Placobranchoidea</taxon>
        <taxon>Plakobranchidae</taxon>
        <taxon>Plakobranchus</taxon>
    </lineage>
</organism>
<dbReference type="PANTHER" id="PTHR47939">
    <property type="entry name" value="MEMBRANE-ASSOCIATED SALT-INDUCIBLE PROTEIN-LIKE"/>
    <property type="match status" value="1"/>
</dbReference>
<evidence type="ECO:0000256" key="1">
    <source>
        <dbReference type="ARBA" id="ARBA00022737"/>
    </source>
</evidence>
<keyword evidence="1" id="KW-0677">Repeat</keyword>
<dbReference type="AlphaFoldDB" id="A0AAV4DT59"/>
<feature type="region of interest" description="Disordered" evidence="2">
    <location>
        <begin position="1"/>
        <end position="22"/>
    </location>
</feature>
<protein>
    <submittedName>
        <fullName evidence="3">Uncharacterized protein</fullName>
    </submittedName>
</protein>
<sequence length="381" mass="43795">MSRSRSSLSKWRPSLPSDRSRYESTLDQYRHCFTKNKLSRSRNVNLKSETNKLRPVTGFRFVSRKSDGSKSELPTETKKRIREILPQLFSEDGEPLCFVTVEKQLLGLMQMWAMEEAVELLKESVQIGVNPDRTVVLNLLQQLANLGEVECLLELHEFLKDRGLSTNLKFYHCLRDAYFNSGRVEDGVLMLRMIYHSNRDFDDTDLLFTLLATMTARHFEHMLPLIESFVIDLEESDPPVVSARASLWCCLVLAEQFEKADALLEEFPDVKKMVAGQITKVVQSPLELDFDRDCVLNWLMNSPYVKPGLAASLFDLLILHKSSQGQWSEGLAYLSKAMDEGRKVHQKTVEIFLERFLQQLPMNQIKELSAWAGSLQNLPED</sequence>
<dbReference type="EMBL" id="BLXT01008305">
    <property type="protein sequence ID" value="GFO47409.1"/>
    <property type="molecule type" value="Genomic_DNA"/>
</dbReference>
<dbReference type="InterPro" id="IPR050667">
    <property type="entry name" value="PPR-containing_protein"/>
</dbReference>
<dbReference type="Proteomes" id="UP000735302">
    <property type="component" value="Unassembled WGS sequence"/>
</dbReference>
<keyword evidence="4" id="KW-1185">Reference proteome</keyword>
<evidence type="ECO:0000313" key="3">
    <source>
        <dbReference type="EMBL" id="GFO47409.1"/>
    </source>
</evidence>
<proteinExistence type="predicted"/>